<proteinExistence type="predicted"/>
<comment type="caution">
    <text evidence="2">The sequence shown here is derived from an EMBL/GenBank/DDBJ whole genome shotgun (WGS) entry which is preliminary data.</text>
</comment>
<evidence type="ECO:0000313" key="3">
    <source>
        <dbReference type="Proteomes" id="UP001497623"/>
    </source>
</evidence>
<dbReference type="Pfam" id="PF00078">
    <property type="entry name" value="RVT_1"/>
    <property type="match status" value="1"/>
</dbReference>
<evidence type="ECO:0000313" key="2">
    <source>
        <dbReference type="EMBL" id="CAL4126002.1"/>
    </source>
</evidence>
<organism evidence="2 3">
    <name type="scientific">Meganyctiphanes norvegica</name>
    <name type="common">Northern krill</name>
    <name type="synonym">Thysanopoda norvegica</name>
    <dbReference type="NCBI Taxonomy" id="48144"/>
    <lineage>
        <taxon>Eukaryota</taxon>
        <taxon>Metazoa</taxon>
        <taxon>Ecdysozoa</taxon>
        <taxon>Arthropoda</taxon>
        <taxon>Crustacea</taxon>
        <taxon>Multicrustacea</taxon>
        <taxon>Malacostraca</taxon>
        <taxon>Eumalacostraca</taxon>
        <taxon>Eucarida</taxon>
        <taxon>Euphausiacea</taxon>
        <taxon>Euphausiidae</taxon>
        <taxon>Meganyctiphanes</taxon>
    </lineage>
</organism>
<dbReference type="PANTHER" id="PTHR47027">
    <property type="entry name" value="REVERSE TRANSCRIPTASE DOMAIN-CONTAINING PROTEIN"/>
    <property type="match status" value="1"/>
</dbReference>
<dbReference type="EMBL" id="CAXKWB010024110">
    <property type="protein sequence ID" value="CAL4126002.1"/>
    <property type="molecule type" value="Genomic_DNA"/>
</dbReference>
<gene>
    <name evidence="2" type="ORF">MNOR_LOCUS25346</name>
</gene>
<dbReference type="PANTHER" id="PTHR47027:SF20">
    <property type="entry name" value="REVERSE TRANSCRIPTASE-LIKE PROTEIN WITH RNA-DIRECTED DNA POLYMERASE DOMAIN"/>
    <property type="match status" value="1"/>
</dbReference>
<keyword evidence="3" id="KW-1185">Reference proteome</keyword>
<accession>A0AAV2RL12</accession>
<evidence type="ECO:0000259" key="1">
    <source>
        <dbReference type="Pfam" id="PF00078"/>
    </source>
</evidence>
<dbReference type="Proteomes" id="UP001497623">
    <property type="component" value="Unassembled WGS sequence"/>
</dbReference>
<reference evidence="2 3" key="1">
    <citation type="submission" date="2024-05" db="EMBL/GenBank/DDBJ databases">
        <authorList>
            <person name="Wallberg A."/>
        </authorList>
    </citation>
    <scope>NUCLEOTIDE SEQUENCE [LARGE SCALE GENOMIC DNA]</scope>
</reference>
<name>A0AAV2RL12_MEGNR</name>
<dbReference type="AlphaFoldDB" id="A0AAV2RL12"/>
<protein>
    <recommendedName>
        <fullName evidence="1">Reverse transcriptase domain-containing protein</fullName>
    </recommendedName>
</protein>
<feature type="domain" description="Reverse transcriptase" evidence="1">
    <location>
        <begin position="13"/>
        <end position="129"/>
    </location>
</feature>
<sequence length="310" mass="36110">MDNTLIPITDLGECEPIKVKEMIKQGSVLGSVISAITIDSLTRIMNKQKTWNIGDIKINPLLFQDDIFAANKTKDIQETVNVIQTFQNLKRLQFHEEKSKKSILNGKRDEPIYINGIQIERASSHKYLGKLIEERSIEKEENKERIKKAKAAANDSLNFINRKELKNKRVNVGKKLLQTVVIPTLTFGAETWPQLTGIEKGEMNKIQTQYLNRLLRVPKTTPKCALIKENELMKIEHIANQRKLEYNIDLNNREEWRLEVKARKIQEEKKLKYYNEIEELKVFYNIKENLNEVDPKTAKNTIKKAVLRKK</sequence>
<dbReference type="InterPro" id="IPR000477">
    <property type="entry name" value="RT_dom"/>
</dbReference>